<comment type="caution">
    <text evidence="1">The sequence shown here is derived from an EMBL/GenBank/DDBJ whole genome shotgun (WGS) entry which is preliminary data.</text>
</comment>
<reference evidence="1 2" key="1">
    <citation type="submission" date="2018-01" db="EMBL/GenBank/DDBJ databases">
        <title>Genome sequence of the PGP bacterium Paenibacillus illinoisensis E3.</title>
        <authorList>
            <person name="Rolli E."/>
            <person name="Marasco R."/>
            <person name="Bessem C."/>
            <person name="Michoud G."/>
            <person name="Gaiarsa S."/>
            <person name="Borin S."/>
            <person name="Daffonchio D."/>
        </authorList>
    </citation>
    <scope>NUCLEOTIDE SEQUENCE [LARGE SCALE GENOMIC DNA]</scope>
    <source>
        <strain evidence="1 2">E3</strain>
    </source>
</reference>
<organism evidence="1 2">
    <name type="scientific">Paenibacillus illinoisensis</name>
    <dbReference type="NCBI Taxonomy" id="59845"/>
    <lineage>
        <taxon>Bacteria</taxon>
        <taxon>Bacillati</taxon>
        <taxon>Bacillota</taxon>
        <taxon>Bacilli</taxon>
        <taxon>Bacillales</taxon>
        <taxon>Paenibacillaceae</taxon>
        <taxon>Paenibacillus</taxon>
    </lineage>
</organism>
<protein>
    <submittedName>
        <fullName evidence="1">Uncharacterized protein</fullName>
    </submittedName>
</protein>
<sequence length="43" mass="4983">MYFTLKMYLINFQPEKVSMKTEEPVQPFVSLGTFPVCSHILTS</sequence>
<evidence type="ECO:0000313" key="1">
    <source>
        <dbReference type="EMBL" id="PYY25753.1"/>
    </source>
</evidence>
<accession>A0A2W0C0J8</accession>
<name>A0A2W0C0J8_9BACL</name>
<gene>
    <name evidence="1" type="ORF">PIL02S_06325</name>
</gene>
<dbReference type="Proteomes" id="UP000247459">
    <property type="component" value="Unassembled WGS sequence"/>
</dbReference>
<dbReference type="AlphaFoldDB" id="A0A2W0C0J8"/>
<dbReference type="EMBL" id="PRLG01000032">
    <property type="protein sequence ID" value="PYY25753.1"/>
    <property type="molecule type" value="Genomic_DNA"/>
</dbReference>
<evidence type="ECO:0000313" key="2">
    <source>
        <dbReference type="Proteomes" id="UP000247459"/>
    </source>
</evidence>
<proteinExistence type="predicted"/>